<dbReference type="OrthoDB" id="9921061at2"/>
<dbReference type="Proteomes" id="UP000198418">
    <property type="component" value="Unassembled WGS sequence"/>
</dbReference>
<sequence>MNAQVILNAQVIAFPTAAAPAAARIFAFDAPPTAETLLERWRLADSLYKGALAEQAGRAVWANPPAGFDVLRRARDFFWERCVERVAARTVFEALQRSGADEARKTRVRDHFSAFCHTL</sequence>
<organism evidence="1 2">
    <name type="scientific">Rhodoblastus acidophilus</name>
    <name type="common">Rhodopseudomonas acidophila</name>
    <dbReference type="NCBI Taxonomy" id="1074"/>
    <lineage>
        <taxon>Bacteria</taxon>
        <taxon>Pseudomonadati</taxon>
        <taxon>Pseudomonadota</taxon>
        <taxon>Alphaproteobacteria</taxon>
        <taxon>Hyphomicrobiales</taxon>
        <taxon>Rhodoblastaceae</taxon>
        <taxon>Rhodoblastus</taxon>
    </lineage>
</organism>
<dbReference type="RefSeq" id="WP_088520406.1">
    <property type="nucleotide sequence ID" value="NZ_FYDG01000003.1"/>
</dbReference>
<name>A0A212RC52_RHOAC</name>
<accession>A0A212RC52</accession>
<reference evidence="2" key="1">
    <citation type="submission" date="2017-06" db="EMBL/GenBank/DDBJ databases">
        <authorList>
            <person name="Varghese N."/>
            <person name="Submissions S."/>
        </authorList>
    </citation>
    <scope>NUCLEOTIDE SEQUENCE [LARGE SCALE GENOMIC DNA]</scope>
    <source>
        <strain evidence="2">DSM 137</strain>
    </source>
</reference>
<gene>
    <name evidence="1" type="ORF">SAMN06265338_103295</name>
</gene>
<dbReference type="AlphaFoldDB" id="A0A212RC52"/>
<evidence type="ECO:0000313" key="1">
    <source>
        <dbReference type="EMBL" id="SNB69819.1"/>
    </source>
</evidence>
<dbReference type="EMBL" id="FYDG01000003">
    <property type="protein sequence ID" value="SNB69819.1"/>
    <property type="molecule type" value="Genomic_DNA"/>
</dbReference>
<proteinExistence type="predicted"/>
<keyword evidence="2" id="KW-1185">Reference proteome</keyword>
<evidence type="ECO:0000313" key="2">
    <source>
        <dbReference type="Proteomes" id="UP000198418"/>
    </source>
</evidence>
<protein>
    <submittedName>
        <fullName evidence="1">Uncharacterized protein</fullName>
    </submittedName>
</protein>